<dbReference type="Gene3D" id="2.30.30.40">
    <property type="entry name" value="SH3 Domains"/>
    <property type="match status" value="1"/>
</dbReference>
<sequence>MNSPSAGQASLSREAGELYLLFSLDQDRYALNVHEVVEVLPLRRLKAFPQAPAWVAGGFEQRGVVVPVIDLLVRACGRPAAAMTSTRLVLVDYRPANRVLGLILEKATDTIRLPASGFRDSGLGRGEAGYLGGVQQSPQGLVQRVEVTGLLPADVCALLFPDAGVAS</sequence>
<dbReference type="InterPro" id="IPR036061">
    <property type="entry name" value="CheW-like_dom_sf"/>
</dbReference>
<dbReference type="Gene3D" id="2.40.50.180">
    <property type="entry name" value="CheA-289, Domain 4"/>
    <property type="match status" value="1"/>
</dbReference>
<gene>
    <name evidence="2" type="ORF">SAMN05216206_0530</name>
</gene>
<proteinExistence type="predicted"/>
<dbReference type="GO" id="GO:0006935">
    <property type="term" value="P:chemotaxis"/>
    <property type="evidence" value="ECO:0007669"/>
    <property type="project" value="InterPro"/>
</dbReference>
<dbReference type="InterPro" id="IPR039315">
    <property type="entry name" value="CheW"/>
</dbReference>
<dbReference type="OrthoDB" id="21913at2"/>
<evidence type="ECO:0000313" key="2">
    <source>
        <dbReference type="EMBL" id="SFH86389.1"/>
    </source>
</evidence>
<dbReference type="Proteomes" id="UP000243606">
    <property type="component" value="Unassembled WGS sequence"/>
</dbReference>
<dbReference type="PANTHER" id="PTHR22617:SF43">
    <property type="entry name" value="PROTEIN PILI"/>
    <property type="match status" value="1"/>
</dbReference>
<dbReference type="PROSITE" id="PS50851">
    <property type="entry name" value="CHEW"/>
    <property type="match status" value="1"/>
</dbReference>
<dbReference type="GO" id="GO:0005829">
    <property type="term" value="C:cytosol"/>
    <property type="evidence" value="ECO:0007669"/>
    <property type="project" value="TreeGrafter"/>
</dbReference>
<dbReference type="PANTHER" id="PTHR22617">
    <property type="entry name" value="CHEMOTAXIS SENSOR HISTIDINE KINASE-RELATED"/>
    <property type="match status" value="1"/>
</dbReference>
<accession>A0A1I3DII3</accession>
<reference evidence="3" key="1">
    <citation type="submission" date="2016-10" db="EMBL/GenBank/DDBJ databases">
        <authorList>
            <person name="Varghese N."/>
            <person name="Submissions S."/>
        </authorList>
    </citation>
    <scope>NUCLEOTIDE SEQUENCE [LARGE SCALE GENOMIC DNA]</scope>
    <source>
        <strain evidence="3">LMG 24016</strain>
    </source>
</reference>
<dbReference type="AlphaFoldDB" id="A0A1I3DII3"/>
<dbReference type="SMART" id="SM00260">
    <property type="entry name" value="CheW"/>
    <property type="match status" value="1"/>
</dbReference>
<dbReference type="InterPro" id="IPR002545">
    <property type="entry name" value="CheW-lke_dom"/>
</dbReference>
<dbReference type="GO" id="GO:0007165">
    <property type="term" value="P:signal transduction"/>
    <property type="evidence" value="ECO:0007669"/>
    <property type="project" value="InterPro"/>
</dbReference>
<dbReference type="STRING" id="425504.SAMN05216206_0530"/>
<protein>
    <submittedName>
        <fullName evidence="2">Chemotaxis-related protein WspB</fullName>
    </submittedName>
</protein>
<name>A0A1I3DII3_9PSED</name>
<evidence type="ECO:0000259" key="1">
    <source>
        <dbReference type="PROSITE" id="PS50851"/>
    </source>
</evidence>
<evidence type="ECO:0000313" key="3">
    <source>
        <dbReference type="Proteomes" id="UP000243606"/>
    </source>
</evidence>
<keyword evidence="3" id="KW-1185">Reference proteome</keyword>
<dbReference type="RefSeq" id="WP_090239203.1">
    <property type="nucleotide sequence ID" value="NZ_CAXBNE010000095.1"/>
</dbReference>
<dbReference type="Pfam" id="PF01584">
    <property type="entry name" value="CheW"/>
    <property type="match status" value="1"/>
</dbReference>
<organism evidence="2 3">
    <name type="scientific">Pseudomonas guineae</name>
    <dbReference type="NCBI Taxonomy" id="425504"/>
    <lineage>
        <taxon>Bacteria</taxon>
        <taxon>Pseudomonadati</taxon>
        <taxon>Pseudomonadota</taxon>
        <taxon>Gammaproteobacteria</taxon>
        <taxon>Pseudomonadales</taxon>
        <taxon>Pseudomonadaceae</taxon>
        <taxon>Pseudomonas</taxon>
    </lineage>
</organism>
<dbReference type="EMBL" id="FOQL01000001">
    <property type="protein sequence ID" value="SFH86389.1"/>
    <property type="molecule type" value="Genomic_DNA"/>
</dbReference>
<feature type="domain" description="CheW-like" evidence="1">
    <location>
        <begin position="16"/>
        <end position="156"/>
    </location>
</feature>
<dbReference type="SUPFAM" id="SSF50341">
    <property type="entry name" value="CheW-like"/>
    <property type="match status" value="1"/>
</dbReference>